<dbReference type="Gene3D" id="1.20.1720.10">
    <property type="entry name" value="Multidrug resistance protein D"/>
    <property type="match status" value="1"/>
</dbReference>
<proteinExistence type="predicted"/>
<dbReference type="AlphaFoldDB" id="A0A843S7R0"/>
<feature type="transmembrane region" description="Helical" evidence="7">
    <location>
        <begin position="362"/>
        <end position="382"/>
    </location>
</feature>
<dbReference type="Pfam" id="PF07690">
    <property type="entry name" value="MFS_1"/>
    <property type="match status" value="1"/>
</dbReference>
<evidence type="ECO:0000259" key="8">
    <source>
        <dbReference type="PROSITE" id="PS50850"/>
    </source>
</evidence>
<dbReference type="InterPro" id="IPR020846">
    <property type="entry name" value="MFS_dom"/>
</dbReference>
<keyword evidence="2" id="KW-0813">Transport</keyword>
<sequence>MHPHQKPWPVFWTLVIGTFMVLIDATIVSVANPAIMAGLDTSIGAVMWVTSAYLLAYAAPLLLTGRLGDRYGPKPIYLTGLAVFTLASLACGLSQTAGELIAARVVQGIGAACMVPQTMAVITRIFPAAQRGQAMGLLGAVAGISTLIGPMLGGAIVNTLGWQWIFFVNVPVGLTAFVLARKLLPEFGQQPHRLDIPGALLSGAGLLLIALGIQEGERYHWGVIAWQIPVWALIAAGVLLFALFLLWQRGNKHEPLLPLELFRDRNFTVGNLSISIVGFTTAGMLLPLIFHFQIVMQLSPLACALMLAPMALVLAVLAPFTGKLADRIDPRYMACFGLACLAGGLLWYALWLPDAAQSRWLLLLPSALLGVANACIWAPISASTMRKLPPARAGAGSGIFNTTRQIGSVLGAASIAALVQAQLARQLPAGQYAAGAFHPGALDPANLALFHAGFARAMAHAMLLPAAAALLGACVVLFFAKNRTA</sequence>
<dbReference type="PANTHER" id="PTHR42718">
    <property type="entry name" value="MAJOR FACILITATOR SUPERFAMILY MULTIDRUG TRANSPORTER MFSC"/>
    <property type="match status" value="1"/>
</dbReference>
<dbReference type="Gene3D" id="1.20.1250.20">
    <property type="entry name" value="MFS general substrate transporter like domains"/>
    <property type="match status" value="1"/>
</dbReference>
<dbReference type="CDD" id="cd17321">
    <property type="entry name" value="MFS_MMR_MDR_like"/>
    <property type="match status" value="1"/>
</dbReference>
<evidence type="ECO:0000256" key="2">
    <source>
        <dbReference type="ARBA" id="ARBA00022448"/>
    </source>
</evidence>
<feature type="transmembrane region" description="Helical" evidence="7">
    <location>
        <begin position="461"/>
        <end position="480"/>
    </location>
</feature>
<evidence type="ECO:0000256" key="6">
    <source>
        <dbReference type="ARBA" id="ARBA00023136"/>
    </source>
</evidence>
<dbReference type="NCBIfam" id="TIGR00711">
    <property type="entry name" value="efflux_EmrB"/>
    <property type="match status" value="1"/>
</dbReference>
<dbReference type="InterPro" id="IPR011701">
    <property type="entry name" value="MFS"/>
</dbReference>
<feature type="transmembrane region" description="Helical" evidence="7">
    <location>
        <begin position="134"/>
        <end position="156"/>
    </location>
</feature>
<keyword evidence="4 7" id="KW-0812">Transmembrane</keyword>
<keyword evidence="10" id="KW-1185">Reference proteome</keyword>
<dbReference type="RefSeq" id="WP_152804598.1">
    <property type="nucleotide sequence ID" value="NZ_WHUF01000003.1"/>
</dbReference>
<feature type="transmembrane region" description="Helical" evidence="7">
    <location>
        <begin position="268"/>
        <end position="292"/>
    </location>
</feature>
<feature type="transmembrane region" description="Helical" evidence="7">
    <location>
        <begin position="332"/>
        <end position="350"/>
    </location>
</feature>
<evidence type="ECO:0000256" key="7">
    <source>
        <dbReference type="SAM" id="Phobius"/>
    </source>
</evidence>
<feature type="domain" description="Major facilitator superfamily (MFS) profile" evidence="8">
    <location>
        <begin position="10"/>
        <end position="484"/>
    </location>
</feature>
<dbReference type="EMBL" id="WHUF01000003">
    <property type="protein sequence ID" value="MQA20259.1"/>
    <property type="molecule type" value="Genomic_DNA"/>
</dbReference>
<evidence type="ECO:0000256" key="4">
    <source>
        <dbReference type="ARBA" id="ARBA00022692"/>
    </source>
</evidence>
<feature type="transmembrane region" description="Helical" evidence="7">
    <location>
        <begin position="75"/>
        <end position="95"/>
    </location>
</feature>
<dbReference type="Proteomes" id="UP000444318">
    <property type="component" value="Unassembled WGS sequence"/>
</dbReference>
<name>A0A843S7R0_9BURK</name>
<evidence type="ECO:0000256" key="5">
    <source>
        <dbReference type="ARBA" id="ARBA00022989"/>
    </source>
</evidence>
<reference evidence="9 10" key="1">
    <citation type="submission" date="2019-10" db="EMBL/GenBank/DDBJ databases">
        <title>Two novel species isolated from a subtropical stream in China.</title>
        <authorList>
            <person name="Lu H."/>
        </authorList>
    </citation>
    <scope>NUCLEOTIDE SEQUENCE [LARGE SCALE GENOMIC DNA]</scope>
    <source>
        <strain evidence="9 10">FT103W</strain>
    </source>
</reference>
<comment type="caution">
    <text evidence="9">The sequence shown here is derived from an EMBL/GenBank/DDBJ whole genome shotgun (WGS) entry which is preliminary data.</text>
</comment>
<dbReference type="PRINTS" id="PR01036">
    <property type="entry name" value="TCRTETB"/>
</dbReference>
<keyword evidence="6 7" id="KW-0472">Membrane</keyword>
<dbReference type="InterPro" id="IPR036259">
    <property type="entry name" value="MFS_trans_sf"/>
</dbReference>
<dbReference type="GO" id="GO:0022857">
    <property type="term" value="F:transmembrane transporter activity"/>
    <property type="evidence" value="ECO:0007669"/>
    <property type="project" value="InterPro"/>
</dbReference>
<feature type="transmembrane region" description="Helical" evidence="7">
    <location>
        <begin position="298"/>
        <end position="320"/>
    </location>
</feature>
<feature type="transmembrane region" description="Helical" evidence="7">
    <location>
        <begin position="43"/>
        <end position="63"/>
    </location>
</feature>
<evidence type="ECO:0000256" key="3">
    <source>
        <dbReference type="ARBA" id="ARBA00022475"/>
    </source>
</evidence>
<dbReference type="FunFam" id="1.20.1720.10:FF:000021">
    <property type="entry name" value="Drug resistance transporter, EmrB/QacA subfamily"/>
    <property type="match status" value="1"/>
</dbReference>
<gene>
    <name evidence="9" type="ORF">GEV01_12130</name>
</gene>
<evidence type="ECO:0000256" key="1">
    <source>
        <dbReference type="ARBA" id="ARBA00004651"/>
    </source>
</evidence>
<dbReference type="PANTHER" id="PTHR42718:SF42">
    <property type="entry name" value="EXPORT PROTEIN"/>
    <property type="match status" value="1"/>
</dbReference>
<feature type="transmembrane region" description="Helical" evidence="7">
    <location>
        <begin position="101"/>
        <end position="122"/>
    </location>
</feature>
<dbReference type="GO" id="GO:0005886">
    <property type="term" value="C:plasma membrane"/>
    <property type="evidence" value="ECO:0007669"/>
    <property type="project" value="UniProtKB-SubCell"/>
</dbReference>
<comment type="subcellular location">
    <subcellularLocation>
        <location evidence="1">Cell membrane</location>
        <topology evidence="1">Multi-pass membrane protein</topology>
    </subcellularLocation>
</comment>
<evidence type="ECO:0000313" key="10">
    <source>
        <dbReference type="Proteomes" id="UP000444318"/>
    </source>
</evidence>
<accession>A0A843S7R0</accession>
<organism evidence="9 10">
    <name type="scientific">Rugamonas rivuli</name>
    <dbReference type="NCBI Taxonomy" id="2743358"/>
    <lineage>
        <taxon>Bacteria</taxon>
        <taxon>Pseudomonadati</taxon>
        <taxon>Pseudomonadota</taxon>
        <taxon>Betaproteobacteria</taxon>
        <taxon>Burkholderiales</taxon>
        <taxon>Oxalobacteraceae</taxon>
        <taxon>Telluria group</taxon>
        <taxon>Rugamonas</taxon>
    </lineage>
</organism>
<keyword evidence="3" id="KW-1003">Cell membrane</keyword>
<dbReference type="PROSITE" id="PS50850">
    <property type="entry name" value="MFS"/>
    <property type="match status" value="1"/>
</dbReference>
<keyword evidence="5 7" id="KW-1133">Transmembrane helix</keyword>
<evidence type="ECO:0000313" key="9">
    <source>
        <dbReference type="EMBL" id="MQA20259.1"/>
    </source>
</evidence>
<dbReference type="InterPro" id="IPR004638">
    <property type="entry name" value="EmrB-like"/>
</dbReference>
<dbReference type="SUPFAM" id="SSF103473">
    <property type="entry name" value="MFS general substrate transporter"/>
    <property type="match status" value="2"/>
</dbReference>
<feature type="transmembrane region" description="Helical" evidence="7">
    <location>
        <begin position="196"/>
        <end position="214"/>
    </location>
</feature>
<feature type="transmembrane region" description="Helical" evidence="7">
    <location>
        <begin position="226"/>
        <end position="247"/>
    </location>
</feature>
<feature type="transmembrane region" description="Helical" evidence="7">
    <location>
        <begin position="162"/>
        <end position="184"/>
    </location>
</feature>
<feature type="transmembrane region" description="Helical" evidence="7">
    <location>
        <begin position="12"/>
        <end position="31"/>
    </location>
</feature>
<protein>
    <submittedName>
        <fullName evidence="9">DHA2 family efflux MFS transporter permease subunit</fullName>
    </submittedName>
</protein>